<dbReference type="AlphaFoldDB" id="A0A834IJU8"/>
<proteinExistence type="predicted"/>
<evidence type="ECO:0000313" key="1">
    <source>
        <dbReference type="EMBL" id="KAF7279263.1"/>
    </source>
</evidence>
<evidence type="ECO:0000313" key="2">
    <source>
        <dbReference type="Proteomes" id="UP000625711"/>
    </source>
</evidence>
<name>A0A834IJU8_RHYFE</name>
<comment type="caution">
    <text evidence="1">The sequence shown here is derived from an EMBL/GenBank/DDBJ whole genome shotgun (WGS) entry which is preliminary data.</text>
</comment>
<reference evidence="1" key="1">
    <citation type="submission" date="2020-08" db="EMBL/GenBank/DDBJ databases">
        <title>Genome sequencing and assembly of the red palm weevil Rhynchophorus ferrugineus.</title>
        <authorList>
            <person name="Dias G.B."/>
            <person name="Bergman C.M."/>
            <person name="Manee M."/>
        </authorList>
    </citation>
    <scope>NUCLEOTIDE SEQUENCE</scope>
    <source>
        <strain evidence="1">AA-2017</strain>
        <tissue evidence="1">Whole larva</tissue>
    </source>
</reference>
<gene>
    <name evidence="1" type="ORF">GWI33_007460</name>
</gene>
<dbReference type="Proteomes" id="UP000625711">
    <property type="component" value="Unassembled WGS sequence"/>
</dbReference>
<organism evidence="1 2">
    <name type="scientific">Rhynchophorus ferrugineus</name>
    <name type="common">Red palm weevil</name>
    <name type="synonym">Curculio ferrugineus</name>
    <dbReference type="NCBI Taxonomy" id="354439"/>
    <lineage>
        <taxon>Eukaryota</taxon>
        <taxon>Metazoa</taxon>
        <taxon>Ecdysozoa</taxon>
        <taxon>Arthropoda</taxon>
        <taxon>Hexapoda</taxon>
        <taxon>Insecta</taxon>
        <taxon>Pterygota</taxon>
        <taxon>Neoptera</taxon>
        <taxon>Endopterygota</taxon>
        <taxon>Coleoptera</taxon>
        <taxon>Polyphaga</taxon>
        <taxon>Cucujiformia</taxon>
        <taxon>Curculionidae</taxon>
        <taxon>Dryophthorinae</taxon>
        <taxon>Rhynchophorus</taxon>
    </lineage>
</organism>
<accession>A0A834IJU8</accession>
<keyword evidence="2" id="KW-1185">Reference proteome</keyword>
<protein>
    <submittedName>
        <fullName evidence="1">Uncharacterized protein</fullName>
    </submittedName>
</protein>
<sequence length="91" mass="9832">MLNTGGVSAAPIRTRQRIAGGNPEMFIWDDIEGYLNSFCAEPSFSLDVPASTVQASSPGELACYCGCDSGVLSYEVDLRDKLRDLFGVYCL</sequence>
<dbReference type="EMBL" id="JAACXV010000371">
    <property type="protein sequence ID" value="KAF7279263.1"/>
    <property type="molecule type" value="Genomic_DNA"/>
</dbReference>